<evidence type="ECO:0000256" key="1">
    <source>
        <dbReference type="ARBA" id="ARBA00022729"/>
    </source>
</evidence>
<dbReference type="InterPro" id="IPR018389">
    <property type="entry name" value="DctP_fam"/>
</dbReference>
<dbReference type="RefSeq" id="WP_150050350.1">
    <property type="nucleotide sequence ID" value="NZ_VWPC01000008.1"/>
</dbReference>
<dbReference type="PANTHER" id="PTHR33376">
    <property type="match status" value="1"/>
</dbReference>
<protein>
    <recommendedName>
        <fullName evidence="4">CHAT domain-containing protein</fullName>
    </recommendedName>
</protein>
<dbReference type="EMBL" id="VWPC01000008">
    <property type="protein sequence ID" value="KAA5842781.1"/>
    <property type="molecule type" value="Genomic_DNA"/>
</dbReference>
<evidence type="ECO:0008006" key="4">
    <source>
        <dbReference type="Google" id="ProtNLM"/>
    </source>
</evidence>
<proteinExistence type="predicted"/>
<dbReference type="Proteomes" id="UP000323924">
    <property type="component" value="Unassembled WGS sequence"/>
</dbReference>
<accession>A0AB34CBF9</accession>
<reference evidence="2 3" key="1">
    <citation type="submission" date="2019-09" db="EMBL/GenBank/DDBJ databases">
        <authorList>
            <person name="Vacheron J."/>
            <person name="Dubost A."/>
            <person name="Prigent-Combaret C."/>
            <person name="Muller D."/>
        </authorList>
    </citation>
    <scope>NUCLEOTIDE SEQUENCE [LARGE SCALE GENOMIC DNA]</scope>
    <source>
        <strain evidence="2 3">JV497</strain>
    </source>
</reference>
<dbReference type="Gene3D" id="3.40.190.170">
    <property type="entry name" value="Bacterial extracellular solute-binding protein, family 7"/>
    <property type="match status" value="1"/>
</dbReference>
<keyword evidence="1" id="KW-0732">Signal</keyword>
<dbReference type="PANTHER" id="PTHR33376:SF15">
    <property type="entry name" value="BLL6794 PROTEIN"/>
    <property type="match status" value="1"/>
</dbReference>
<dbReference type="GO" id="GO:0055085">
    <property type="term" value="P:transmembrane transport"/>
    <property type="evidence" value="ECO:0007669"/>
    <property type="project" value="InterPro"/>
</dbReference>
<gene>
    <name evidence="2" type="ORF">F2A38_11290</name>
</gene>
<comment type="caution">
    <text evidence="2">The sequence shown here is derived from an EMBL/GenBank/DDBJ whole genome shotgun (WGS) entry which is preliminary data.</text>
</comment>
<dbReference type="Pfam" id="PF03480">
    <property type="entry name" value="DctP"/>
    <property type="match status" value="1"/>
</dbReference>
<sequence length="926" mass="100378">MACTDGKTFPPTLAQCWRLLFRNVSSCVQTGCLILGLSAGGGFAADEHRVQIDVAIPKDEFFDQATPRLNQALKGSVQINKMDITSAREAIQRVQKGETDVAIVPVSALADVIPGFGIYDLPFSFAEKKPDDFFTSWQLKPELSTQLNSKGLSALGGVWYGGVRVIASQVPRRSPEDFKDSTIAFSNNSYKSIDFSGVGAKSVKMADDDIAWKWKEGKIDAVEVTWDQASKLKPAFVTQSNHRFGGLVAIYKDDKFTALTPQDQANIAQAINETESYVTANVIARETRAISTIQFSRDTASLNIDEVVREQWRDALNATQAKTISNIGNQIVSEAKAQPSQDLKLATVSWNAWFESSGDVAAVLATGTPYDFVLDLGRGNYPTALADLISKQLQDKIDSSKGDIHLLIKPVLMGGLLEPVPGSDFSAARMVISRKRLVPDVDDTLYRQKALENQITLNELAEKLSVSKPLRWSLMARSPGCARVVLSVWDAAGVKPLDYLVVSVPITTNGETGQDSCSTGVSGGQLVSGLSGLLELGDAHTGNAPADAALHLFEADSSVGNQRTVAVYVDREAFESAEKSGSKLPVYAWELNGNLSLFLRQQNMLPGSILEARDRLGDPQPYADVVKRMTNALFFGRSNQDTVESEKAKAAMRQLSARVSSPIVLVRYFDGGGRVQYLPLAMLGANAPDALFSHRVTVVQPLQDAQKTTPDTCVNSWDFAIPTELDGAGPDMVKLLEQTEWRVQGANFNWYQDNTALITYISPPGGAVQTTTNALVLLAHHGEGDITFSLKGLPSRVLDTDVNRRFMPGSVAILAACSTVGASTASRQFVKLLVDNGMSAIVASPFQVNTDFGVRLAVSFVTVAQELRTSGEPSRFVDVFNRALQKTIDAYGENSGYADMALEFQIIGNHELRMCAGPVYSQQGVQ</sequence>
<name>A0AB34CBF9_9PSED</name>
<organism evidence="2 3">
    <name type="scientific">Pseudomonas chlororaphis</name>
    <dbReference type="NCBI Taxonomy" id="587753"/>
    <lineage>
        <taxon>Bacteria</taxon>
        <taxon>Pseudomonadati</taxon>
        <taxon>Pseudomonadota</taxon>
        <taxon>Gammaproteobacteria</taxon>
        <taxon>Pseudomonadales</taxon>
        <taxon>Pseudomonadaceae</taxon>
        <taxon>Pseudomonas</taxon>
    </lineage>
</organism>
<dbReference type="AlphaFoldDB" id="A0AB34CBF9"/>
<evidence type="ECO:0000313" key="2">
    <source>
        <dbReference type="EMBL" id="KAA5842781.1"/>
    </source>
</evidence>
<dbReference type="NCBIfam" id="NF037995">
    <property type="entry name" value="TRAP_S1"/>
    <property type="match status" value="1"/>
</dbReference>
<evidence type="ECO:0000313" key="3">
    <source>
        <dbReference type="Proteomes" id="UP000323924"/>
    </source>
</evidence>
<dbReference type="InterPro" id="IPR038404">
    <property type="entry name" value="TRAP_DctP_sf"/>
</dbReference>